<feature type="domain" description="Nucleoprotein TPR/MLP1-2" evidence="6">
    <location>
        <begin position="1094"/>
        <end position="1221"/>
    </location>
</feature>
<feature type="region of interest" description="Disordered" evidence="5">
    <location>
        <begin position="1765"/>
        <end position="1919"/>
    </location>
</feature>
<dbReference type="Gene3D" id="1.10.287.1490">
    <property type="match status" value="2"/>
</dbReference>
<gene>
    <name evidence="9" type="ORF">HGRIS_005754</name>
</gene>
<feature type="coiled-coil region" evidence="4">
    <location>
        <begin position="1335"/>
        <end position="1440"/>
    </location>
</feature>
<feature type="compositionally biased region" description="Polar residues" evidence="5">
    <location>
        <begin position="24"/>
        <end position="33"/>
    </location>
</feature>
<dbReference type="Pfam" id="PF25785">
    <property type="entry name" value="TPR"/>
    <property type="match status" value="1"/>
</dbReference>
<keyword evidence="10" id="KW-1185">Reference proteome</keyword>
<comment type="caution">
    <text evidence="9">The sequence shown here is derived from an EMBL/GenBank/DDBJ whole genome shotgun (WGS) entry which is preliminary data.</text>
</comment>
<dbReference type="Pfam" id="PF07926">
    <property type="entry name" value="TPR_MLP1_2"/>
    <property type="match status" value="1"/>
</dbReference>
<feature type="coiled-coil region" evidence="4">
    <location>
        <begin position="809"/>
        <end position="836"/>
    </location>
</feature>
<feature type="coiled-coil region" evidence="4">
    <location>
        <begin position="1183"/>
        <end position="1217"/>
    </location>
</feature>
<evidence type="ECO:0008006" key="11">
    <source>
        <dbReference type="Google" id="ProtNLM"/>
    </source>
</evidence>
<feature type="domain" description="Nucleoprotein TPR/MPL1" evidence="7">
    <location>
        <begin position="219"/>
        <end position="293"/>
    </location>
</feature>
<reference evidence="10" key="1">
    <citation type="submission" date="2024-06" db="EMBL/GenBank/DDBJ databases">
        <title>Multi-omics analyses provide insights into the biosynthesis of the anticancer antibiotic pleurotin in Hohenbuehelia grisea.</title>
        <authorList>
            <person name="Weaver J.A."/>
            <person name="Alberti F."/>
        </authorList>
    </citation>
    <scope>NUCLEOTIDE SEQUENCE [LARGE SCALE GENOMIC DNA]</scope>
    <source>
        <strain evidence="10">T-177</strain>
    </source>
</reference>
<evidence type="ECO:0000256" key="5">
    <source>
        <dbReference type="SAM" id="MobiDB-lite"/>
    </source>
</evidence>
<dbReference type="InterPro" id="IPR057974">
    <property type="entry name" value="NUA/TPR/MLP1-2-like_dom"/>
</dbReference>
<feature type="region of interest" description="Disordered" evidence="5">
    <location>
        <begin position="1"/>
        <end position="33"/>
    </location>
</feature>
<evidence type="ECO:0000313" key="9">
    <source>
        <dbReference type="EMBL" id="KAL0960729.1"/>
    </source>
</evidence>
<dbReference type="InterPro" id="IPR057577">
    <property type="entry name" value="Nucleoprot-TPR/MLP1_dom"/>
</dbReference>
<feature type="compositionally biased region" description="Pro residues" evidence="5">
    <location>
        <begin position="1905"/>
        <end position="1919"/>
    </location>
</feature>
<feature type="domain" description="NUA/TPR/MLP1-2-like" evidence="8">
    <location>
        <begin position="525"/>
        <end position="623"/>
    </location>
</feature>
<keyword evidence="2 4" id="KW-0175">Coiled coil</keyword>
<dbReference type="PANTHER" id="PTHR18898:SF2">
    <property type="entry name" value="NUCLEOPROTEIN TPR"/>
    <property type="match status" value="1"/>
</dbReference>
<dbReference type="EMBL" id="JASNQZ010000001">
    <property type="protein sequence ID" value="KAL0960729.1"/>
    <property type="molecule type" value="Genomic_DNA"/>
</dbReference>
<keyword evidence="3" id="KW-0539">Nucleus</keyword>
<feature type="coiled-coil region" evidence="4">
    <location>
        <begin position="634"/>
        <end position="682"/>
    </location>
</feature>
<proteinExistence type="predicted"/>
<feature type="compositionally biased region" description="Basic residues" evidence="5">
    <location>
        <begin position="1"/>
        <end position="11"/>
    </location>
</feature>
<dbReference type="PANTHER" id="PTHR18898">
    <property type="entry name" value="NUCLEOPROTEIN TPR-RELATED"/>
    <property type="match status" value="1"/>
</dbReference>
<evidence type="ECO:0000259" key="6">
    <source>
        <dbReference type="Pfam" id="PF07926"/>
    </source>
</evidence>
<feature type="compositionally biased region" description="Basic and acidic residues" evidence="5">
    <location>
        <begin position="1893"/>
        <end position="1902"/>
    </location>
</feature>
<evidence type="ECO:0000259" key="7">
    <source>
        <dbReference type="Pfam" id="PF25481"/>
    </source>
</evidence>
<evidence type="ECO:0000259" key="8">
    <source>
        <dbReference type="Pfam" id="PF25785"/>
    </source>
</evidence>
<feature type="compositionally biased region" description="Gly residues" evidence="5">
    <location>
        <begin position="1834"/>
        <end position="1844"/>
    </location>
</feature>
<feature type="compositionally biased region" description="Basic and acidic residues" evidence="5">
    <location>
        <begin position="1110"/>
        <end position="1132"/>
    </location>
</feature>
<feature type="region of interest" description="Disordered" evidence="5">
    <location>
        <begin position="1106"/>
        <end position="1132"/>
    </location>
</feature>
<name>A0ABR3JYP5_9AGAR</name>
<evidence type="ECO:0000256" key="4">
    <source>
        <dbReference type="SAM" id="Coils"/>
    </source>
</evidence>
<feature type="coiled-coil region" evidence="4">
    <location>
        <begin position="302"/>
        <end position="393"/>
    </location>
</feature>
<comment type="subcellular location">
    <subcellularLocation>
        <location evidence="1">Nucleus</location>
    </subcellularLocation>
</comment>
<feature type="coiled-coil region" evidence="4">
    <location>
        <begin position="1042"/>
        <end position="1083"/>
    </location>
</feature>
<feature type="compositionally biased region" description="Low complexity" evidence="5">
    <location>
        <begin position="1781"/>
        <end position="1803"/>
    </location>
</feature>
<feature type="coiled-coil region" evidence="4">
    <location>
        <begin position="1261"/>
        <end position="1307"/>
    </location>
</feature>
<dbReference type="SUPFAM" id="SSF90257">
    <property type="entry name" value="Myosin rod fragments"/>
    <property type="match status" value="1"/>
</dbReference>
<dbReference type="Proteomes" id="UP001556367">
    <property type="component" value="Unassembled WGS sequence"/>
</dbReference>
<feature type="coiled-coil region" evidence="4">
    <location>
        <begin position="869"/>
        <end position="1009"/>
    </location>
</feature>
<sequence>MSTMKTRRKSKAAAAAAAADEVASSPQPESHSLSVVLPDDVDHESLASLVPQADLTTVSSETIVTLYRLLLEQAGELDASQRDLDEAHAEVERKDVELDQALQDRETTLKDLEGTYESLQQDFGRLKDERDQLLNDKSALQARVDNLSNSQSSSSTELDTLKHRVEDTEREKRDLLGVVSRLKQESGQQDEEIQTLRNNLKEARQDHQALEATVRELRSTETSTKFKLESLTQQLELARAEAERTSTELSAKSEEFSKYRRTKHAEYVALQASYDALTQTHATTEATLKALQSAHTAQTHQLTQALARVQDLTGQLAEQEATYASEASGLKRLISMMEEREKQAKDIVENIEREWAGVGEKSERREAALKEEIEREKKAREIAEKKIDQLETVLDRMGRGELPTLSAPGTPARGGIAASDPLTQSMMGLSPTIAMASKAQRSGKTFTEVYADYVRLQEDYAKKCAEYDHMDRTLTAVLAQIEERAPILSQQRSEYERLQSEAAQLASQLSQALSERDAQASVAHDTTQKLTTSARENELLQHQLNDLGRQVQTLLKELARRDDPMLPSDEELEQIAPQPANGISNMITNHLVAFRSITQLQEQNQKLLKITRELGDKLETEEREYRETMEHEQGEAVREAHEAIQELAAQLERQKKSSEGIIQAYVKERDTLKSMLAKAEARLNGTASNAPALNGNIDGSASASADQSELARELVEIQSQFETYRTEMGVDSVHLREEVISSQREIGRLNAELAKAHARAEFLNDRQRMNQDQFNLQSREMDALTKRNKQLYDQWTRLDVECARATEDLQIAHGHIEQLRTECANLRAEKKIWESVQSRLVEENRTLAMERSHLSDLMNNVQKMHNDLERSGENDRRRLENQLQMLENQTQELRTQISQERDNVRHVTLQKEIELKDLQSRLDKTNDLLSKTRESLVGAETSKKHLEERVEELSKSYQGAQEKLMVYERRPTTTNGSASDGMDQDLSREQQLEAEVAELRSSLKVAEVDLASARSHVQQFQEISQASEAALVSLNSTYDEYKASMEAQVARQESEIKSLEEKLQAAQDQLSQLAATHTELQRTMDTERTTWLNDKKTLEDTIVDMSTSEKNSESDRTYRANELRRQEQRAKAAEDRYGSEVVAHAEAIKTLEGLRRKLSTVQAAARESKTAAETAQAKLTASESSWQQQREALDKEVNDLNERCKDLKSQNDLLHQHLETVSSQAAKIRQAADSSVTASGEGESGDDADTKLAELRSVVAYLRKEKEIVDLQLELSKQENARLKAQIDHLTQNLDETRKTLSEERERAVEAAASSAQHAELLDRINQLNILRESNSTLRAECDSHSKRAKLLEARLQQLSAELNPAKEQAREAKAELEARDAQIKRLEEENMKWQERNTQLLSKYDRIDPAEMQGLKDEIEKLRAENAELSTTVKTQADRIPALENNVKAHRENMAKTMNSFKQRLGTVNKERSELSEKIKSLEAERTQLQESLEAEKARQTAAATEGAANQTAALAELRAERDRLIQERDKLIAEKDALAQTAAAAAEAATTAAATALPAEGGALTDAERAELVKARDEALVKAKEAAELAEKGQGDVLGLRRQNEKFQARIQDLTKARAADAEKARNSQAAAIAAAIERVKGETQAAPSDSNSEELAKRHAEELKALEQRLAQKHQEELKAAVESAVQAAKKDLPEGAPAPDTEALRATIEKELQAKLQDEISAAVERGRMEQAAKGKLKDAQLVKAQKKVKELEAQIMGWRESGMLPEAPPSTPAIGAPAVPSTPAAASSSTLTGKAPGTPATPTPAPNGGAGAMGLPRKPPGPGDAVAGRGRGTARGGVTRGYTLRGAARGGGPGHHPPSAPPKEVTSILGAAKRPREDGGDAQGADDSLAKRLKAGEPGKPTPPVPIRRPPPTT</sequence>
<feature type="coiled-coil region" evidence="4">
    <location>
        <begin position="478"/>
        <end position="557"/>
    </location>
</feature>
<dbReference type="Pfam" id="PF25481">
    <property type="entry name" value="Nucleoprot-TPR"/>
    <property type="match status" value="1"/>
</dbReference>
<protein>
    <recommendedName>
        <fullName evidence="11">Nucleoprotein TPR/MLP1 domain-containing protein</fullName>
    </recommendedName>
</protein>
<evidence type="ECO:0000313" key="10">
    <source>
        <dbReference type="Proteomes" id="UP001556367"/>
    </source>
</evidence>
<evidence type="ECO:0000256" key="3">
    <source>
        <dbReference type="ARBA" id="ARBA00023242"/>
    </source>
</evidence>
<feature type="region of interest" description="Disordered" evidence="5">
    <location>
        <begin position="1643"/>
        <end position="1664"/>
    </location>
</feature>
<accession>A0ABR3JYP5</accession>
<organism evidence="9 10">
    <name type="scientific">Hohenbuehelia grisea</name>
    <dbReference type="NCBI Taxonomy" id="104357"/>
    <lineage>
        <taxon>Eukaryota</taxon>
        <taxon>Fungi</taxon>
        <taxon>Dikarya</taxon>
        <taxon>Basidiomycota</taxon>
        <taxon>Agaricomycotina</taxon>
        <taxon>Agaricomycetes</taxon>
        <taxon>Agaricomycetidae</taxon>
        <taxon>Agaricales</taxon>
        <taxon>Pleurotineae</taxon>
        <taxon>Pleurotaceae</taxon>
        <taxon>Hohenbuehelia</taxon>
    </lineage>
</organism>
<feature type="region of interest" description="Disordered" evidence="5">
    <location>
        <begin position="145"/>
        <end position="167"/>
    </location>
</feature>
<dbReference type="InterPro" id="IPR012929">
    <property type="entry name" value="Nucleoprot-TPR/MLP1-2_dom"/>
</dbReference>
<evidence type="ECO:0000256" key="2">
    <source>
        <dbReference type="ARBA" id="ARBA00023054"/>
    </source>
</evidence>
<evidence type="ECO:0000256" key="1">
    <source>
        <dbReference type="ARBA" id="ARBA00004123"/>
    </source>
</evidence>
<feature type="coiled-coil region" evidence="4">
    <location>
        <begin position="1466"/>
        <end position="1543"/>
    </location>
</feature>